<dbReference type="InterPro" id="IPR029062">
    <property type="entry name" value="Class_I_gatase-like"/>
</dbReference>
<dbReference type="OrthoDB" id="9759749at2"/>
<dbReference type="Proteomes" id="UP000233597">
    <property type="component" value="Unassembled WGS sequence"/>
</dbReference>
<dbReference type="SUPFAM" id="SSF102588">
    <property type="entry name" value="LmbE-like"/>
    <property type="match status" value="1"/>
</dbReference>
<evidence type="ECO:0000313" key="2">
    <source>
        <dbReference type="Proteomes" id="UP000233597"/>
    </source>
</evidence>
<dbReference type="EMBL" id="NWTK01000013">
    <property type="protein sequence ID" value="PKR51783.1"/>
    <property type="molecule type" value="Genomic_DNA"/>
</dbReference>
<evidence type="ECO:0000313" key="1">
    <source>
        <dbReference type="EMBL" id="PKR51783.1"/>
    </source>
</evidence>
<proteinExistence type="predicted"/>
<dbReference type="Gene3D" id="3.40.50.10320">
    <property type="entry name" value="LmbE-like"/>
    <property type="match status" value="1"/>
</dbReference>
<dbReference type="AlphaFoldDB" id="A0A2N3KMT0"/>
<organism evidence="1 2">
    <name type="scientific">Thalassospira marina</name>
    <dbReference type="NCBI Taxonomy" id="2048283"/>
    <lineage>
        <taxon>Bacteria</taxon>
        <taxon>Pseudomonadati</taxon>
        <taxon>Pseudomonadota</taxon>
        <taxon>Alphaproteobacteria</taxon>
        <taxon>Rhodospirillales</taxon>
        <taxon>Thalassospiraceae</taxon>
        <taxon>Thalassospira</taxon>
    </lineage>
</organism>
<dbReference type="Pfam" id="PF02585">
    <property type="entry name" value="PIG-L"/>
    <property type="match status" value="1"/>
</dbReference>
<dbReference type="InterPro" id="IPR024078">
    <property type="entry name" value="LmbE-like_dom_sf"/>
</dbReference>
<dbReference type="InterPro" id="IPR003737">
    <property type="entry name" value="GlcNAc_PI_deacetylase-related"/>
</dbReference>
<sequence length="801" mass="88599">MLDDRERLSRQKSDPAIIRLHRALSRLQSVVTVMHSGAHPDDEQSGMVAYLRFGRGMRVVITCSTRGEGGQNILGAERQGALGALRTREMEQAARELDCDIHWVGHGPEDRIHDFGFSKNGEETLDRWGEYLLIDRMVWAYRREKPDIVIPTFLDVPGQHGHHRAMTLAAERAIALAADPIYDCGGLAPWKVAKFYLPAWSGASDAYDDEIAPPPVTVSINAPRDDAITGVSYDEIGQWSRAFHHSQGMGQWLYCPKSQWDLHLSTGEKETDINDHLPATLADIAALETCPDEIQALLVSVQTAINRAIAAFPDRDAIKPFLLRAYGGLTKALAILPVDFAASHGHRLTRKKQEIAIALFETLHFKLDSSIDNPFLFPGGNTKIDIRFSSNSDLKNIQISPVTTGGITSKLQEEKPGHLQFSVSTNAETPVGSVYPRLFHAGQGNGPVYVQISATCDGQVIERQLDLPETVQVVPAYEGCWGEDAIIAPLGKPARRWTMVLDHNVPAAELAFKIPEGWQAKAVNHGKIDIIAPADLKAGLYDILPVRDDLPLVTKSVIDYPHVSKLVYHRRQPLRILALDLELPENVCIGYVGGGADNVGNWMRRMGLDVTDLGREDLAGDLSKFDTLVIGIFAFGMRSDLRDSHAQLHDYVRKGGHLLTLYHRPKDNWDENHTPPAMLKIGAPSLRWRVTDPNAPVRMLLPHHPLFNGPNKIGVDDWKGWDKERGLYFAACWDDAYQPLIAVSDSGEKPLTGGLVSAEIGAGRHTHTSLVLHHQLDKCVPGAFRLLANLVQGQRHINKAC</sequence>
<comment type="caution">
    <text evidence="1">The sequence shown here is derived from an EMBL/GenBank/DDBJ whole genome shotgun (WGS) entry which is preliminary data.</text>
</comment>
<protein>
    <submittedName>
        <fullName evidence="1">PIG-L domain-containing protein</fullName>
    </submittedName>
</protein>
<dbReference type="RefSeq" id="WP_101269160.1">
    <property type="nucleotide sequence ID" value="NZ_NWTK01000013.1"/>
</dbReference>
<name>A0A2N3KMT0_9PROT</name>
<accession>A0A2N3KMT0</accession>
<dbReference type="SUPFAM" id="SSF52317">
    <property type="entry name" value="Class I glutamine amidotransferase-like"/>
    <property type="match status" value="1"/>
</dbReference>
<gene>
    <name evidence="1" type="ORF">COO20_18210</name>
</gene>
<reference evidence="1 2" key="1">
    <citation type="submission" date="2017-09" db="EMBL/GenBank/DDBJ databases">
        <title>Biodiversity and function of Thalassospira species in the particle-attached aromatic-hydrocarbon-degrading consortia from the surface seawater of the South China Sea.</title>
        <authorList>
            <person name="Dong C."/>
            <person name="Liu R."/>
            <person name="Shao Z."/>
        </authorList>
    </citation>
    <scope>NUCLEOTIDE SEQUENCE [LARGE SCALE GENOMIC DNA]</scope>
    <source>
        <strain evidence="1 2">CSC1P2</strain>
    </source>
</reference>